<proteinExistence type="inferred from homology"/>
<evidence type="ECO:0000313" key="11">
    <source>
        <dbReference type="Proteomes" id="UP001190700"/>
    </source>
</evidence>
<feature type="region of interest" description="Disordered" evidence="7">
    <location>
        <begin position="209"/>
        <end position="231"/>
    </location>
</feature>
<dbReference type="GO" id="GO:0005375">
    <property type="term" value="F:copper ion transmembrane transporter activity"/>
    <property type="evidence" value="ECO:0007669"/>
    <property type="project" value="InterPro"/>
</dbReference>
<evidence type="ECO:0000256" key="8">
    <source>
        <dbReference type="SAM" id="Phobius"/>
    </source>
</evidence>
<keyword evidence="4" id="KW-0187">Copper transport</keyword>
<evidence type="ECO:0008006" key="12">
    <source>
        <dbReference type="Google" id="ProtNLM"/>
    </source>
</evidence>
<feature type="compositionally biased region" description="Low complexity" evidence="7">
    <location>
        <begin position="442"/>
        <end position="457"/>
    </location>
</feature>
<accession>A0AAE0FHZ8</accession>
<keyword evidence="4" id="KW-0186">Copper</keyword>
<evidence type="ECO:0000256" key="2">
    <source>
        <dbReference type="ARBA" id="ARBA00006921"/>
    </source>
</evidence>
<keyword evidence="4" id="KW-0813">Transport</keyword>
<comment type="similarity">
    <text evidence="2">Belongs to the copper transporter (Ctr) (TC 1.A.56) family. SLC31A subfamily.</text>
</comment>
<evidence type="ECO:0000313" key="10">
    <source>
        <dbReference type="EMBL" id="KAK3260007.1"/>
    </source>
</evidence>
<dbReference type="InterPro" id="IPR007274">
    <property type="entry name" value="Cop_transporter"/>
</dbReference>
<dbReference type="Pfam" id="PF04145">
    <property type="entry name" value="Ctr"/>
    <property type="match status" value="2"/>
</dbReference>
<reference evidence="10 11" key="1">
    <citation type="journal article" date="2015" name="Genome Biol. Evol.">
        <title>Comparative Genomics of a Bacterivorous Green Alga Reveals Evolutionary Causalities and Consequences of Phago-Mixotrophic Mode of Nutrition.</title>
        <authorList>
            <person name="Burns J.A."/>
            <person name="Paasch A."/>
            <person name="Narechania A."/>
            <person name="Kim E."/>
        </authorList>
    </citation>
    <scope>NUCLEOTIDE SEQUENCE [LARGE SCALE GENOMIC DNA]</scope>
    <source>
        <strain evidence="10 11">PLY_AMNH</strain>
    </source>
</reference>
<dbReference type="Proteomes" id="UP001190700">
    <property type="component" value="Unassembled WGS sequence"/>
</dbReference>
<feature type="transmembrane region" description="Helical" evidence="8">
    <location>
        <begin position="502"/>
        <end position="520"/>
    </location>
</feature>
<gene>
    <name evidence="10" type="ORF">CYMTET_31022</name>
</gene>
<comment type="subcellular location">
    <subcellularLocation>
        <location evidence="1">Membrane</location>
    </subcellularLocation>
</comment>
<keyword evidence="3 8" id="KW-0812">Transmembrane</keyword>
<organism evidence="10 11">
    <name type="scientific">Cymbomonas tetramitiformis</name>
    <dbReference type="NCBI Taxonomy" id="36881"/>
    <lineage>
        <taxon>Eukaryota</taxon>
        <taxon>Viridiplantae</taxon>
        <taxon>Chlorophyta</taxon>
        <taxon>Pyramimonadophyceae</taxon>
        <taxon>Pyramimonadales</taxon>
        <taxon>Pyramimonadaceae</taxon>
        <taxon>Cymbomonas</taxon>
    </lineage>
</organism>
<feature type="region of interest" description="Disordered" evidence="7">
    <location>
        <begin position="416"/>
        <end position="457"/>
    </location>
</feature>
<feature type="chain" id="PRO_5042245322" description="Fe2OG dioxygenase domain-containing protein" evidence="9">
    <location>
        <begin position="26"/>
        <end position="611"/>
    </location>
</feature>
<protein>
    <recommendedName>
        <fullName evidence="12">Fe2OG dioxygenase domain-containing protein</fullName>
    </recommendedName>
</protein>
<comment type="caution">
    <text evidence="10">The sequence shown here is derived from an EMBL/GenBank/DDBJ whole genome shotgun (WGS) entry which is preliminary data.</text>
</comment>
<evidence type="ECO:0000256" key="1">
    <source>
        <dbReference type="ARBA" id="ARBA00004370"/>
    </source>
</evidence>
<dbReference type="AlphaFoldDB" id="A0AAE0FHZ8"/>
<evidence type="ECO:0000256" key="3">
    <source>
        <dbReference type="ARBA" id="ARBA00022692"/>
    </source>
</evidence>
<keyword evidence="6 8" id="KW-0472">Membrane</keyword>
<keyword evidence="9" id="KW-0732">Signal</keyword>
<keyword evidence="5 8" id="KW-1133">Transmembrane helix</keyword>
<keyword evidence="11" id="KW-1185">Reference proteome</keyword>
<evidence type="ECO:0000256" key="7">
    <source>
        <dbReference type="SAM" id="MobiDB-lite"/>
    </source>
</evidence>
<keyword evidence="4" id="KW-0406">Ion transport</keyword>
<evidence type="ECO:0000256" key="4">
    <source>
        <dbReference type="ARBA" id="ARBA00022796"/>
    </source>
</evidence>
<feature type="transmembrane region" description="Helical" evidence="8">
    <location>
        <begin position="567"/>
        <end position="586"/>
    </location>
</feature>
<sequence length="611" mass="66825">MIDAEARYVAVSTIMLVWLFRAVYAHDDELVDIHSVSHYPVLDLPSIQFSELQQPTPKATRDLVNTAGHIGLVVISEIPNFGKEKHEVLRQLAKCGRAKSTAVGYRSVELADGTTRKTFATRTVGGISEAFSSGEDCALGDVSSHFRSRFTGILERFARLLDSEIAQQDARAPLFPTRNTTTSAANYSEFSQVMGGGEQLEHFHLYVPSNESSHQESERAKQPSPRPTLSMHTDAGVLLAMTSAEYFDPETLDLVDLGLGGNGFILSLPNGSIVQPRFAPNSLLVMFGEAARHWINPPIDLHVPTHAMVMPPKALLRAWYGRMVFPLAGARFARGEGTGPRPTWGEYSEGVHKSFQAGQAPSGPALGCAPRRKLEDSGSCSGDSIYCWHSCVPVDYLPCGKEAVCLNSDGSEWDGNSQQHDASAQCLLSPPPPLTTGNSTNETQSSYQSSEGSTSTNSFCNDRLRGISMFMSGFQTIETTTSNDPCVVVLFEEWKLDSNAKFIGACFGTIVLGIVVEFIMYIRRRLASHRDTGKSWRMQLLITAGIVTLYGVQLTLGYFMMLITMTYQVELFCMVIVGLMLGHMAFNTKGPISEKAEPCCVGLEKDEKEAA</sequence>
<dbReference type="PANTHER" id="PTHR40855:SF1">
    <property type="entry name" value="CLAVAMINATE SYNTHASE-LIKE PROTEIN"/>
    <property type="match status" value="1"/>
</dbReference>
<feature type="signal peptide" evidence="9">
    <location>
        <begin position="1"/>
        <end position="25"/>
    </location>
</feature>
<feature type="transmembrane region" description="Helical" evidence="8">
    <location>
        <begin position="540"/>
        <end position="561"/>
    </location>
</feature>
<name>A0AAE0FHZ8_9CHLO</name>
<dbReference type="PANTHER" id="PTHR40855">
    <property type="entry name" value="DIOX_N DOMAIN-CONTAINING PROTEIN"/>
    <property type="match status" value="1"/>
</dbReference>
<dbReference type="GO" id="GO:0016020">
    <property type="term" value="C:membrane"/>
    <property type="evidence" value="ECO:0007669"/>
    <property type="project" value="UniProtKB-SubCell"/>
</dbReference>
<dbReference type="EMBL" id="LGRX02018308">
    <property type="protein sequence ID" value="KAK3260007.1"/>
    <property type="molecule type" value="Genomic_DNA"/>
</dbReference>
<evidence type="ECO:0000256" key="9">
    <source>
        <dbReference type="SAM" id="SignalP"/>
    </source>
</evidence>
<evidence type="ECO:0000256" key="5">
    <source>
        <dbReference type="ARBA" id="ARBA00022989"/>
    </source>
</evidence>
<evidence type="ECO:0000256" key="6">
    <source>
        <dbReference type="ARBA" id="ARBA00023136"/>
    </source>
</evidence>